<proteinExistence type="predicted"/>
<name>A0ABQ1CF98_9MYCO</name>
<gene>
    <name evidence="1" type="ORF">MPRG_64340</name>
</gene>
<sequence>MIVMSSRITSTGGAGAAVAGQGWIVVDPAGLPYAWYGPALAVDADAAMAVFEPQQPLRQQLCERGWSVRAGAATDLFGHAVASRASA</sequence>
<evidence type="ECO:0000313" key="1">
    <source>
        <dbReference type="EMBL" id="GFG83158.1"/>
    </source>
</evidence>
<comment type="caution">
    <text evidence="1">The sequence shown here is derived from an EMBL/GenBank/DDBJ whole genome shotgun (WGS) entry which is preliminary data.</text>
</comment>
<keyword evidence="2" id="KW-1185">Reference proteome</keyword>
<dbReference type="EMBL" id="BLKX01000003">
    <property type="protein sequence ID" value="GFG83158.1"/>
    <property type="molecule type" value="Genomic_DNA"/>
</dbReference>
<dbReference type="Proteomes" id="UP000465240">
    <property type="component" value="Unassembled WGS sequence"/>
</dbReference>
<accession>A0ABQ1CF98</accession>
<evidence type="ECO:0000313" key="2">
    <source>
        <dbReference type="Proteomes" id="UP000465240"/>
    </source>
</evidence>
<organism evidence="1 2">
    <name type="scientific">Mycobacterium paragordonae</name>
    <dbReference type="NCBI Taxonomy" id="1389713"/>
    <lineage>
        <taxon>Bacteria</taxon>
        <taxon>Bacillati</taxon>
        <taxon>Actinomycetota</taxon>
        <taxon>Actinomycetes</taxon>
        <taxon>Mycobacteriales</taxon>
        <taxon>Mycobacteriaceae</taxon>
        <taxon>Mycobacterium</taxon>
    </lineage>
</organism>
<protein>
    <submittedName>
        <fullName evidence="1">Uncharacterized protein</fullName>
    </submittedName>
</protein>
<reference evidence="1 2" key="1">
    <citation type="journal article" date="2019" name="Emerg. Microbes Infect.">
        <title>Comprehensive subspecies identification of 175 nontuberculous mycobacteria species based on 7547 genomic profiles.</title>
        <authorList>
            <person name="Matsumoto Y."/>
            <person name="Kinjo T."/>
            <person name="Motooka D."/>
            <person name="Nabeya D."/>
            <person name="Jung N."/>
            <person name="Uechi K."/>
            <person name="Horii T."/>
            <person name="Iida T."/>
            <person name="Fujita J."/>
            <person name="Nakamura S."/>
        </authorList>
    </citation>
    <scope>NUCLEOTIDE SEQUENCE [LARGE SCALE GENOMIC DNA]</scope>
    <source>
        <strain evidence="1 2">JCM 18565</strain>
    </source>
</reference>